<sequence>MVACLIWTKGKLNEIEAFEGTNQGPLLKPSATLYILTSYDHNTESWDGPQSDELQFNESIKCREIPCKI</sequence>
<proteinExistence type="predicted"/>
<dbReference type="EMBL" id="CAJNOK010048273">
    <property type="protein sequence ID" value="CAF1591357.1"/>
    <property type="molecule type" value="Genomic_DNA"/>
</dbReference>
<evidence type="ECO:0000313" key="3">
    <source>
        <dbReference type="Proteomes" id="UP000682733"/>
    </source>
</evidence>
<name>A0A8S2VX12_9BILA</name>
<gene>
    <name evidence="1" type="ORF">OVA965_LOCUS41568</name>
    <name evidence="2" type="ORF">TMI583_LOCUS43246</name>
</gene>
<dbReference type="AlphaFoldDB" id="A0A8S2VX12"/>
<comment type="caution">
    <text evidence="2">The sequence shown here is derived from an EMBL/GenBank/DDBJ whole genome shotgun (WGS) entry which is preliminary data.</text>
</comment>
<dbReference type="EMBL" id="CAJOBA010071701">
    <property type="protein sequence ID" value="CAF4395437.1"/>
    <property type="molecule type" value="Genomic_DNA"/>
</dbReference>
<evidence type="ECO:0000313" key="2">
    <source>
        <dbReference type="EMBL" id="CAF4395437.1"/>
    </source>
</evidence>
<dbReference type="Proteomes" id="UP000677228">
    <property type="component" value="Unassembled WGS sequence"/>
</dbReference>
<reference evidence="2" key="1">
    <citation type="submission" date="2021-02" db="EMBL/GenBank/DDBJ databases">
        <authorList>
            <person name="Nowell W R."/>
        </authorList>
    </citation>
    <scope>NUCLEOTIDE SEQUENCE</scope>
</reference>
<evidence type="ECO:0000313" key="1">
    <source>
        <dbReference type="EMBL" id="CAF1591357.1"/>
    </source>
</evidence>
<dbReference type="Proteomes" id="UP000682733">
    <property type="component" value="Unassembled WGS sequence"/>
</dbReference>
<accession>A0A8S2VX12</accession>
<organism evidence="2 3">
    <name type="scientific">Didymodactylos carnosus</name>
    <dbReference type="NCBI Taxonomy" id="1234261"/>
    <lineage>
        <taxon>Eukaryota</taxon>
        <taxon>Metazoa</taxon>
        <taxon>Spiralia</taxon>
        <taxon>Gnathifera</taxon>
        <taxon>Rotifera</taxon>
        <taxon>Eurotatoria</taxon>
        <taxon>Bdelloidea</taxon>
        <taxon>Philodinida</taxon>
        <taxon>Philodinidae</taxon>
        <taxon>Didymodactylos</taxon>
    </lineage>
</organism>
<protein>
    <submittedName>
        <fullName evidence="2">Uncharacterized protein</fullName>
    </submittedName>
</protein>